<dbReference type="EMBL" id="CP115541">
    <property type="protein sequence ID" value="WNH52584.1"/>
    <property type="molecule type" value="Genomic_DNA"/>
</dbReference>
<name>A0ABY9YNV0_9GAMM</name>
<protein>
    <submittedName>
        <fullName evidence="1">Uncharacterized protein</fullName>
    </submittedName>
</protein>
<dbReference type="Proteomes" id="UP001302072">
    <property type="component" value="Chromosome"/>
</dbReference>
<dbReference type="Pfam" id="PF22091">
    <property type="entry name" value="DUF6941"/>
    <property type="match status" value="1"/>
</dbReference>
<evidence type="ECO:0000313" key="2">
    <source>
        <dbReference type="Proteomes" id="UP001302072"/>
    </source>
</evidence>
<keyword evidence="2" id="KW-1185">Reference proteome</keyword>
<organism evidence="1 2">
    <name type="scientific">Stenotrophomonas oahuensis</name>
    <dbReference type="NCBI Taxonomy" id="3003271"/>
    <lineage>
        <taxon>Bacteria</taxon>
        <taxon>Pseudomonadati</taxon>
        <taxon>Pseudomonadota</taxon>
        <taxon>Gammaproteobacteria</taxon>
        <taxon>Lysobacterales</taxon>
        <taxon>Lysobacteraceae</taxon>
        <taxon>Stenotrophomonas</taxon>
    </lineage>
</organism>
<reference evidence="1 2" key="1">
    <citation type="submission" date="2022-12" db="EMBL/GenBank/DDBJ databases">
        <title>Two new species, Stenotrophomonas aracearum and Stenotrophomonas oahuensis, isolated from Anthurium (Araceae family) in Hawaii.</title>
        <authorList>
            <person name="Chunag S.C."/>
            <person name="Dobhal S."/>
            <person name="Alvarez A."/>
            <person name="Arif M."/>
        </authorList>
    </citation>
    <scope>NUCLEOTIDE SEQUENCE [LARGE SCALE GENOMIC DNA]</scope>
    <source>
        <strain evidence="1 2">A5586</strain>
    </source>
</reference>
<dbReference type="RefSeq" id="WP_311191776.1">
    <property type="nucleotide sequence ID" value="NZ_CP115541.1"/>
</dbReference>
<sequence length="168" mass="17989">MPDEVIGSSGVPVVRARAAHAIFCDDLRHEDSGKLLIIGMYGEEMGVPAFPLQLPVFTILVSASTPADEPFKSLEVKVYFGEEEIASRAAPPEAIAQLSAASAESAMPLMAPSPRGGYVTNRWRVNVQLAPFVVSRPGVLRVRVVTESEEIPAGGLRIRQLEVSPSHG</sequence>
<accession>A0ABY9YNV0</accession>
<dbReference type="InterPro" id="IPR054221">
    <property type="entry name" value="DUF6941"/>
</dbReference>
<gene>
    <name evidence="1" type="ORF">PDM29_20060</name>
</gene>
<evidence type="ECO:0000313" key="1">
    <source>
        <dbReference type="EMBL" id="WNH52584.1"/>
    </source>
</evidence>
<proteinExistence type="predicted"/>